<dbReference type="HAMAP" id="MF_00373">
    <property type="entry name" value="Ribosomal_bL28"/>
    <property type="match status" value="1"/>
</dbReference>
<organism evidence="7 8">
    <name type="scientific">Nocardiopsis ansamitocini</name>
    <dbReference type="NCBI Taxonomy" id="1670832"/>
    <lineage>
        <taxon>Bacteria</taxon>
        <taxon>Bacillati</taxon>
        <taxon>Actinomycetota</taxon>
        <taxon>Actinomycetes</taxon>
        <taxon>Streptosporangiales</taxon>
        <taxon>Nocardiopsidaceae</taxon>
        <taxon>Nocardiopsis</taxon>
    </lineage>
</organism>
<dbReference type="FunFam" id="2.30.170.40:FF:000001">
    <property type="entry name" value="50S ribosomal protein L28"/>
    <property type="match status" value="1"/>
</dbReference>
<evidence type="ECO:0000256" key="3">
    <source>
        <dbReference type="ARBA" id="ARBA00023274"/>
    </source>
</evidence>
<name>A0A9W6P8G4_9ACTN</name>
<proteinExistence type="inferred from homology"/>
<dbReference type="GO" id="GO:0003735">
    <property type="term" value="F:structural constituent of ribosome"/>
    <property type="evidence" value="ECO:0007669"/>
    <property type="project" value="InterPro"/>
</dbReference>
<dbReference type="Pfam" id="PF00830">
    <property type="entry name" value="Ribosomal_L28"/>
    <property type="match status" value="1"/>
</dbReference>
<comment type="similarity">
    <text evidence="1 5">Belongs to the bacterial ribosomal protein bL28 family.</text>
</comment>
<dbReference type="EMBL" id="BSQG01000005">
    <property type="protein sequence ID" value="GLU48928.1"/>
    <property type="molecule type" value="Genomic_DNA"/>
</dbReference>
<dbReference type="InterPro" id="IPR037147">
    <property type="entry name" value="Ribosomal_bL28_sf"/>
</dbReference>
<dbReference type="SUPFAM" id="SSF143800">
    <property type="entry name" value="L28p-like"/>
    <property type="match status" value="1"/>
</dbReference>
<accession>A0A9W6P8G4</accession>
<dbReference type="InterPro" id="IPR026569">
    <property type="entry name" value="Ribosomal_bL28"/>
</dbReference>
<reference evidence="7" key="1">
    <citation type="submission" date="2023-02" db="EMBL/GenBank/DDBJ databases">
        <title>Nocardiopsis ansamitocini NBRC 112285.</title>
        <authorList>
            <person name="Ichikawa N."/>
            <person name="Sato H."/>
            <person name="Tonouchi N."/>
        </authorList>
    </citation>
    <scope>NUCLEOTIDE SEQUENCE</scope>
    <source>
        <strain evidence="7">NBRC 112285</strain>
    </source>
</reference>
<evidence type="ECO:0000256" key="4">
    <source>
        <dbReference type="ARBA" id="ARBA00035174"/>
    </source>
</evidence>
<dbReference type="GO" id="GO:0006412">
    <property type="term" value="P:translation"/>
    <property type="evidence" value="ECO:0007669"/>
    <property type="project" value="UniProtKB-UniRule"/>
</dbReference>
<evidence type="ECO:0000256" key="1">
    <source>
        <dbReference type="ARBA" id="ARBA00008760"/>
    </source>
</evidence>
<dbReference type="PANTHER" id="PTHR13528:SF2">
    <property type="entry name" value="LARGE RIBOSOMAL SUBUNIT PROTEIN BL28M"/>
    <property type="match status" value="1"/>
</dbReference>
<dbReference type="PANTHER" id="PTHR13528">
    <property type="entry name" value="39S RIBOSOMAL PROTEIN L28, MITOCHONDRIAL"/>
    <property type="match status" value="1"/>
</dbReference>
<dbReference type="GO" id="GO:1990904">
    <property type="term" value="C:ribonucleoprotein complex"/>
    <property type="evidence" value="ECO:0007669"/>
    <property type="project" value="UniProtKB-KW"/>
</dbReference>
<evidence type="ECO:0000313" key="8">
    <source>
        <dbReference type="Proteomes" id="UP001165092"/>
    </source>
</evidence>
<gene>
    <name evidence="7" type="primary">rpmB2</name>
    <name evidence="5" type="synonym">rpmB</name>
    <name evidence="7" type="ORF">Nans01_32790</name>
</gene>
<dbReference type="InterPro" id="IPR034704">
    <property type="entry name" value="Ribosomal_bL28/bL31-like_sf"/>
</dbReference>
<keyword evidence="2 5" id="KW-0689">Ribosomal protein</keyword>
<keyword evidence="3 5" id="KW-0687">Ribonucleoprotein</keyword>
<dbReference type="NCBIfam" id="TIGR00009">
    <property type="entry name" value="L28"/>
    <property type="match status" value="1"/>
</dbReference>
<protein>
    <recommendedName>
        <fullName evidence="4 5">Large ribosomal subunit protein bL28</fullName>
    </recommendedName>
</protein>
<dbReference type="GO" id="GO:0005840">
    <property type="term" value="C:ribosome"/>
    <property type="evidence" value="ECO:0007669"/>
    <property type="project" value="UniProtKB-KW"/>
</dbReference>
<dbReference type="AlphaFoldDB" id="A0A9W6P8G4"/>
<feature type="region of interest" description="Disordered" evidence="6">
    <location>
        <begin position="1"/>
        <end position="27"/>
    </location>
</feature>
<evidence type="ECO:0000313" key="7">
    <source>
        <dbReference type="EMBL" id="GLU48928.1"/>
    </source>
</evidence>
<keyword evidence="8" id="KW-1185">Reference proteome</keyword>
<dbReference type="RefSeq" id="WP_285760390.1">
    <property type="nucleotide sequence ID" value="NZ_BSQG01000005.1"/>
</dbReference>
<dbReference type="Proteomes" id="UP001165092">
    <property type="component" value="Unassembled WGS sequence"/>
</dbReference>
<evidence type="ECO:0000256" key="5">
    <source>
        <dbReference type="HAMAP-Rule" id="MF_00373"/>
    </source>
</evidence>
<sequence length="78" mass="8969">MSQVCQVTGKAPAFGNNVSHSNRRTKRRFDPNIQVKRYWLPSEQRYIRLRLSTKGIRVIDAQGIERVVAGMRARGTKI</sequence>
<comment type="caution">
    <text evidence="7">The sequence shown here is derived from an EMBL/GenBank/DDBJ whole genome shotgun (WGS) entry which is preliminary data.</text>
</comment>
<evidence type="ECO:0000256" key="2">
    <source>
        <dbReference type="ARBA" id="ARBA00022980"/>
    </source>
</evidence>
<dbReference type="InterPro" id="IPR001383">
    <property type="entry name" value="Ribosomal_bL28_bact-type"/>
</dbReference>
<dbReference type="Gene3D" id="2.30.170.40">
    <property type="entry name" value="Ribosomal protein L28/L24"/>
    <property type="match status" value="1"/>
</dbReference>
<evidence type="ECO:0000256" key="6">
    <source>
        <dbReference type="SAM" id="MobiDB-lite"/>
    </source>
</evidence>